<protein>
    <submittedName>
        <fullName evidence="1">Uncharacterized protein</fullName>
    </submittedName>
</protein>
<dbReference type="AlphaFoldDB" id="A0A6J4HTR0"/>
<reference evidence="1" key="1">
    <citation type="submission" date="2020-02" db="EMBL/GenBank/DDBJ databases">
        <authorList>
            <person name="Meier V. D."/>
        </authorList>
    </citation>
    <scope>NUCLEOTIDE SEQUENCE</scope>
    <source>
        <strain evidence="1">AVDCRST_MAG20</strain>
    </source>
</reference>
<proteinExistence type="predicted"/>
<dbReference type="PANTHER" id="PTHR40616:SF1">
    <property type="entry name" value="LINALOOL DEHYDRATASE_ISOMERASE DOMAIN-CONTAINING PROTEIN"/>
    <property type="match status" value="1"/>
</dbReference>
<gene>
    <name evidence="1" type="ORF">AVDCRST_MAG20-1258</name>
</gene>
<organism evidence="1">
    <name type="scientific">uncultured Acidimicrobiales bacterium</name>
    <dbReference type="NCBI Taxonomy" id="310071"/>
    <lineage>
        <taxon>Bacteria</taxon>
        <taxon>Bacillati</taxon>
        <taxon>Actinomycetota</taxon>
        <taxon>Acidimicrobiia</taxon>
        <taxon>Acidimicrobiales</taxon>
        <taxon>environmental samples</taxon>
    </lineage>
</organism>
<accession>A0A6J4HTR0</accession>
<dbReference type="EMBL" id="CADCSY010000053">
    <property type="protein sequence ID" value="CAA9231673.1"/>
    <property type="molecule type" value="Genomic_DNA"/>
</dbReference>
<dbReference type="PANTHER" id="PTHR40616">
    <property type="entry name" value="LINALOOL DEHYDRATASE_ISOMERASE DOMAIN-CONTAINING PROTEIN"/>
    <property type="match status" value="1"/>
</dbReference>
<name>A0A6J4HTR0_9ACTN</name>
<sequence length="493" mass="53522">MTALASLDPAPADLATTAVAWGDQWWDPDAGLLWNPDDAFEELPAGRSVHLVPQSAWYAAGLLLRGSEGDLARASSVLTAVLDTQYDAPGEVWDGTFARFQEWPVPSSDATIWVDYDPNWRQFIGTTFSLVLSDLAEGLDDALLARMEAAVRRAVDGEPEGRVPAWYSNIALMKSWLEIEHGTRADRPDVVAAGEALAEEVVRLFDRHGAFDEFNSPTYYGIDLFALRLWRTRSSSARLRSWGARLEDALWEDVARFHHAGLRNLAGPWSRSYGMDMCAYAGALGLWVWGALGRDLAPFPDVARPFGHSHDLFMGGVAALLGADIPAGAAAELEAFSGPRLVRRVISDEPPRVATAWLEATAMLGAESSGDGWSAWGQYHPVTGHWRAPDGSLAWFRLRHRAPVLAEAGERSLTATCHPHPRHGPQPVVIEVLGPGLDLDGLRAGRWSVPGLLAEVVADAPVADVTVGADGVVAVRYEPVDGPARWRIQLLGT</sequence>
<evidence type="ECO:0000313" key="1">
    <source>
        <dbReference type="EMBL" id="CAA9231673.1"/>
    </source>
</evidence>